<feature type="signal peptide" evidence="1">
    <location>
        <begin position="1"/>
        <end position="22"/>
    </location>
</feature>
<dbReference type="AlphaFoldDB" id="A0AB72UE10"/>
<feature type="domain" description="DUF547" evidence="2">
    <location>
        <begin position="93"/>
        <end position="211"/>
    </location>
</feature>
<dbReference type="PANTHER" id="PTHR46361">
    <property type="entry name" value="ELECTRON CARRIER/ PROTEIN DISULFIDE OXIDOREDUCTASE"/>
    <property type="match status" value="1"/>
</dbReference>
<reference evidence="3 4" key="1">
    <citation type="journal article" date="2012" name="J. Bacteriol.">
        <title>Genome sequence of Thalassospira xiamenensis type strain M-5.</title>
        <authorList>
            <person name="Lai Q."/>
            <person name="Shao Z."/>
        </authorList>
    </citation>
    <scope>NUCLEOTIDE SEQUENCE [LARGE SCALE GENOMIC DNA]</scope>
    <source>
        <strain evidence="3 4">M-5</strain>
    </source>
</reference>
<protein>
    <recommendedName>
        <fullName evidence="2">DUF547 domain-containing protein</fullName>
    </recommendedName>
</protein>
<evidence type="ECO:0000313" key="3">
    <source>
        <dbReference type="EMBL" id="AJD52437.1"/>
    </source>
</evidence>
<organism evidence="3 4">
    <name type="scientific">Thalassospira xiamenensis M-5 = DSM 17429</name>
    <dbReference type="NCBI Taxonomy" id="1123366"/>
    <lineage>
        <taxon>Bacteria</taxon>
        <taxon>Pseudomonadati</taxon>
        <taxon>Pseudomonadota</taxon>
        <taxon>Alphaproteobacteria</taxon>
        <taxon>Rhodospirillales</taxon>
        <taxon>Thalassospiraceae</taxon>
        <taxon>Thalassospira</taxon>
    </lineage>
</organism>
<dbReference type="GeneID" id="31927997"/>
<gene>
    <name evidence="3" type="ORF">TH3_11605</name>
</gene>
<dbReference type="KEGG" id="txi:TH3_11605"/>
<dbReference type="EMBL" id="CP004388">
    <property type="protein sequence ID" value="AJD52437.1"/>
    <property type="molecule type" value="Genomic_DNA"/>
</dbReference>
<keyword evidence="1" id="KW-0732">Signal</keyword>
<name>A0AB72UE10_9PROT</name>
<feature type="chain" id="PRO_5044493105" description="DUF547 domain-containing protein" evidence="1">
    <location>
        <begin position="23"/>
        <end position="285"/>
    </location>
</feature>
<dbReference type="RefSeq" id="WP_007091882.1">
    <property type="nucleotide sequence ID" value="NZ_CP004388.1"/>
</dbReference>
<dbReference type="Pfam" id="PF04784">
    <property type="entry name" value="DUF547"/>
    <property type="match status" value="1"/>
</dbReference>
<dbReference type="InterPro" id="IPR006869">
    <property type="entry name" value="DUF547"/>
</dbReference>
<evidence type="ECO:0000256" key="1">
    <source>
        <dbReference type="SAM" id="SignalP"/>
    </source>
</evidence>
<sequence length="285" mass="31885">MKHLLMPVLIMLWAIVSVPAIAAPDADLWPDWQAHDDSNDAIIDHSVWQTILDHHLVVVSSGVTAFDYAGAKSSSLTHLSDYLNAMQAVKIDAYNRDQQMAFWINLYNAQTVAVVMDHYPVDSIRDIDISPGLFSLGLFSSGPWDKKLLTVEGRSLSLNDIEHRILRPIWQDARIHYALNCASIGCPALAATAYDGNRIEEQLDKAALAFIQDERAVRLAEGGSEIELSSIFDWYRSDFGKSDAAFSDHLARYAGLELATWLSVHGEDLPISFYHYDWSLNDSHP</sequence>
<evidence type="ECO:0000313" key="4">
    <source>
        <dbReference type="Proteomes" id="UP000007127"/>
    </source>
</evidence>
<dbReference type="Proteomes" id="UP000007127">
    <property type="component" value="Chromosome"/>
</dbReference>
<evidence type="ECO:0000259" key="2">
    <source>
        <dbReference type="Pfam" id="PF04784"/>
    </source>
</evidence>
<accession>A0AB72UE10</accession>
<proteinExistence type="predicted"/>
<dbReference type="PANTHER" id="PTHR46361:SF3">
    <property type="entry name" value="ELECTRON CARRIER_ PROTEIN DISULFIDE OXIDOREDUCTASE"/>
    <property type="match status" value="1"/>
</dbReference>